<dbReference type="Pfam" id="PF06427">
    <property type="entry name" value="UDP-g_GGTase"/>
    <property type="match status" value="1"/>
</dbReference>
<evidence type="ECO:0000259" key="15">
    <source>
        <dbReference type="Pfam" id="PF18404"/>
    </source>
</evidence>
<comment type="pathway">
    <text evidence="3">Protein modification; protein glycosylation.</text>
</comment>
<evidence type="ECO:0000256" key="7">
    <source>
        <dbReference type="ARBA" id="ARBA00022824"/>
    </source>
</evidence>
<evidence type="ECO:0000256" key="4">
    <source>
        <dbReference type="ARBA" id="ARBA00006351"/>
    </source>
</evidence>
<evidence type="ECO:0000256" key="6">
    <source>
        <dbReference type="ARBA" id="ARBA00022729"/>
    </source>
</evidence>
<keyword evidence="8" id="KW-0325">Glycoprotein</keyword>
<evidence type="ECO:0000256" key="2">
    <source>
        <dbReference type="ARBA" id="ARBA00004319"/>
    </source>
</evidence>
<evidence type="ECO:0000259" key="12">
    <source>
        <dbReference type="Pfam" id="PF18401"/>
    </source>
</evidence>
<dbReference type="EMBL" id="LWCA01000503">
    <property type="protein sequence ID" value="OAF68161.1"/>
    <property type="molecule type" value="Genomic_DNA"/>
</dbReference>
<name>A0A177B3H6_9BILA</name>
<dbReference type="OrthoDB" id="27683at2759"/>
<comment type="catalytic activity">
    <reaction evidence="10">
        <text>N(4)-(alpha-D-Man-(1-&gt;2)-alpha-D-Man-(1-&gt;2)-alpha-D-Man-(1-&gt;3)-[alpha-D-Man-(1-&gt;2)-alpha-D-Man-(1-&gt;3)-[alpha-D-Man-(1-&gt;2)-alpha-D-Man-(1-&gt;6)]-alpha-D-Man-(1-&gt;6)]-beta-D-Man-(1-&gt;4)-beta-D-GlcNAc-(1-&gt;4)-beta-D-GlcNAc)-L-asparaginyl-[protein] (N-glucan mannose isomer 9A1,2,3B1,2,3) + UDP-alpha-D-glucose = N(4)-(alpha-D-Glc-(1-&gt;3)-alpha-D-Man-(1-&gt;2)-alpha-D-Man-(1-&gt;2)-alpha-D-Man-(1-&gt;3)-[alpha-D-Man-(1-&gt;2)-alpha-D-Man-(1-&gt;3)-[alpha-D-Man-(1-&gt;2)-alpha-D-Man-(1-&gt;6)]-alpha-D-Man-(1-&gt;6)]-beta-D-Man-(1-&gt;4)-beta-D-GlcNAc-(1-&gt;4)-beta-D-GlcNAc)-L-asparaginyl-[protein] + UDP + H(+)</text>
        <dbReference type="Rhea" id="RHEA:61304"/>
        <dbReference type="Rhea" id="RHEA-COMP:14356"/>
        <dbReference type="Rhea" id="RHEA-COMP:14357"/>
        <dbReference type="ChEBI" id="CHEBI:15378"/>
        <dbReference type="ChEBI" id="CHEBI:58223"/>
        <dbReference type="ChEBI" id="CHEBI:58885"/>
        <dbReference type="ChEBI" id="CHEBI:59080"/>
        <dbReference type="ChEBI" id="CHEBI:139493"/>
    </reaction>
</comment>
<comment type="subcellular location">
    <subcellularLocation>
        <location evidence="2">Endoplasmic reticulum lumen</location>
    </subcellularLocation>
</comment>
<feature type="domain" description="UDP-glucose:glycoprotein glucosyltransferase thioredoxin-like" evidence="14">
    <location>
        <begin position="644"/>
        <end position="851"/>
    </location>
</feature>
<dbReference type="InterPro" id="IPR009448">
    <property type="entry name" value="UDP-g_GGtrans"/>
</dbReference>
<dbReference type="Pfam" id="PF18404">
    <property type="entry name" value="Glyco_transf_24"/>
    <property type="match status" value="1"/>
</dbReference>
<feature type="domain" description="Glucosyltransferase 24 catalytic" evidence="15">
    <location>
        <begin position="1157"/>
        <end position="1423"/>
    </location>
</feature>
<evidence type="ECO:0000256" key="9">
    <source>
        <dbReference type="ARBA" id="ARBA00045874"/>
    </source>
</evidence>
<feature type="domain" description="UGGT thioredoxin-like" evidence="13">
    <location>
        <begin position="378"/>
        <end position="617"/>
    </location>
</feature>
<evidence type="ECO:0000256" key="10">
    <source>
        <dbReference type="ARBA" id="ARBA00048456"/>
    </source>
</evidence>
<comment type="function">
    <text evidence="9">Recognizes glycoproteins with minor folding defects. Reglucosylates single N-glycans near the misfolded part of the protein, thus providing quality control for protein folding in the endoplasmic reticulum. Reglucosylated proteins are recognized by calreticulin for recycling to the endoplasmic reticulum and refolding or degradation.</text>
</comment>
<proteinExistence type="inferred from homology"/>
<accession>A0A177B3H6</accession>
<keyword evidence="6 11" id="KW-0732">Signal</keyword>
<evidence type="ECO:0000259" key="13">
    <source>
        <dbReference type="Pfam" id="PF18402"/>
    </source>
</evidence>
<dbReference type="Gene3D" id="3.90.550.10">
    <property type="entry name" value="Spore Coat Polysaccharide Biosynthesis Protein SpsA, Chain A"/>
    <property type="match status" value="1"/>
</dbReference>
<comment type="cofactor">
    <cofactor evidence="1">
        <name>Ca(2+)</name>
        <dbReference type="ChEBI" id="CHEBI:29108"/>
    </cofactor>
</comment>
<sequence length="1451" mass="170741">MLNISFFLIYLVSTLVSKFAHIELHPNWNSTNELAETIEHFKEYHSVILWDYIKCLSNQPLEKLKNLDTKCAQEFLNEFEYKVLFSAIALRKYSPAVAGHQISCKSLNEDCEYIIKYGDFITCDVENFLHVFNESLNDDIVLCTSLYSKSIKTLIDILDKYGDLIVYQNYNIELDDTDNVISLPGYGVEISVKNTEYKSFDSENIKISDDFDSKKWESLKFDDDFEGELPKPEEIEKVDELLIKKLGIQASKYLLESKDFDAAINRSTSLSQNFLLSTQFLTNISISREYMTDYSNIQNYFEDEYFIPSGHSKLFINGLDVNLDKFDLFKMFDLLVSEMKNVDSIFAATNRVNAPNTLIKGYYNFGLENFILDIPQDDVYYFNDIERDYKYASWPDSLHALKNAFFFNQLVPIRKNLINFVFIVDLSNMNEILQVVHFLISSNDPARYGIVFKYDIGDDNQCFIMKVFHKIFTNERHRDPLKPLNFLIELLALLDSNLAKEDALNISSKYMNIADLDVIFKESNKIDESNYKKLHNQYNFIKKIYSHDENVSNVFVNGEKFKNFINIQPKEFSQQIKSKIYKFYNMLMNGIFMGKVETYQSAIDYLNNYKTQIPFINYKLIRNIKTNLKDNQASWFDYDKLPTKYIKKDDDCHLVTMQLFINLDCPIGRQLVFEFLKFLKKSQKCASVIILQSKRYKNFEIALQVVLSNFSDSATKIFLKRVVLEIERIEAIKNDDEKKFIENEKFDSFFVHGMDESLFYKEYEHLKKFKYSKLKMNHDAFIKNLNFDKSKNYIIFNGIIVGPIDASFQFEYDDFQFVKNLVEPMAEKINKILIEEMISNAQRPEYIMKLSTSLLRVNVKNDDLIYSLDRKIINFKNFNHIFRKKCLDPNKSHLKLDIIVNPLSITGQKIIPVMRFFMTIFNFDVTIFFNSDIHISSIPINSFYRYALPSIDFKLNSFKRKPCYVHFSHLPQNNLFTMTIDAPNNWVVESTKTSMDLDNILLSKTLHFGINVIYRLDYLIVEGSCMDVSTDEPPRGLQYTMNLEDESKKMDTIVMANLGYFQFKATPGNWIIQLRQGRSKDIYDIDKVNGKRVSLNKIKVSISSFSCPYLNVNVIKKNNKKHLSLVFEDGEEPEGGFNFSLWNFGYNTHKRQYDQQINVFSLASGQLYERLMRIMILSVLKHTESKVKFWFLRNYLSADFLEHIQTLQKYHDFQYEFVQYKWPSWLKSQSERQRIMWGYKILFLDVLFPLDVHRIIFLDADLILRGDIKELHDMDLGGAVYAYTPFCDSRNNMDNYRFWKSGYWSSHLRNRKYHISALYVIDLDRFRKNAAGDRLRAQYQLLSQDENSLSNLDQDLPNNMIHSIKLMSLPPEWLWCETWCDDTSKQNAKAIDLCNNPKTKENKITAARRIVLEWDDYDKEILKILKGDTESLNKPKSNTLKDNDLDFKNEL</sequence>
<dbReference type="CDD" id="cd06432">
    <property type="entry name" value="GT8_HUGT1_C_like"/>
    <property type="match status" value="1"/>
</dbReference>
<dbReference type="InterPro" id="IPR040694">
    <property type="entry name" value="UGGT_TRXL_2"/>
</dbReference>
<organism evidence="16 17">
    <name type="scientific">Intoshia linei</name>
    <dbReference type="NCBI Taxonomy" id="1819745"/>
    <lineage>
        <taxon>Eukaryota</taxon>
        <taxon>Metazoa</taxon>
        <taxon>Spiralia</taxon>
        <taxon>Lophotrochozoa</taxon>
        <taxon>Mesozoa</taxon>
        <taxon>Orthonectida</taxon>
        <taxon>Rhopaluridae</taxon>
        <taxon>Intoshia</taxon>
    </lineage>
</organism>
<dbReference type="GO" id="GO:0005788">
    <property type="term" value="C:endoplasmic reticulum lumen"/>
    <property type="evidence" value="ECO:0007669"/>
    <property type="project" value="UniProtKB-SubCell"/>
</dbReference>
<evidence type="ECO:0000256" key="3">
    <source>
        <dbReference type="ARBA" id="ARBA00004922"/>
    </source>
</evidence>
<dbReference type="InterPro" id="IPR040692">
    <property type="entry name" value="UGGT_TRXL_3"/>
</dbReference>
<keyword evidence="17" id="KW-1185">Reference proteome</keyword>
<dbReference type="InterPro" id="IPR040525">
    <property type="entry name" value="UGGT_TRXL_4"/>
</dbReference>
<reference evidence="16 17" key="1">
    <citation type="submission" date="2016-04" db="EMBL/GenBank/DDBJ databases">
        <title>The genome of Intoshia linei affirms orthonectids as highly simplified spiralians.</title>
        <authorList>
            <person name="Mikhailov K.V."/>
            <person name="Slusarev G.S."/>
            <person name="Nikitin M.A."/>
            <person name="Logacheva M.D."/>
            <person name="Penin A."/>
            <person name="Aleoshin V."/>
            <person name="Panchin Y.V."/>
        </authorList>
    </citation>
    <scope>NUCLEOTIDE SEQUENCE [LARGE SCALE GENOMIC DNA]</scope>
    <source>
        <strain evidence="16">Intl2013</strain>
        <tissue evidence="16">Whole animal</tissue>
    </source>
</reference>
<dbReference type="InterPro" id="IPR029044">
    <property type="entry name" value="Nucleotide-diphossugar_trans"/>
</dbReference>
<keyword evidence="7" id="KW-0256">Endoplasmic reticulum</keyword>
<evidence type="ECO:0000256" key="5">
    <source>
        <dbReference type="ARBA" id="ARBA00022679"/>
    </source>
</evidence>
<feature type="signal peptide" evidence="11">
    <location>
        <begin position="1"/>
        <end position="22"/>
    </location>
</feature>
<dbReference type="PANTHER" id="PTHR11226">
    <property type="entry name" value="UDP-GLUCOSE GLYCOPROTEIN:GLUCOSYLTRANSFERASE"/>
    <property type="match status" value="1"/>
</dbReference>
<dbReference type="Pfam" id="PF18403">
    <property type="entry name" value="Thioredoxin_15"/>
    <property type="match status" value="1"/>
</dbReference>
<comment type="similarity">
    <text evidence="4">Belongs to the glycosyltransferase 8 family.</text>
</comment>
<keyword evidence="5 16" id="KW-0808">Transferase</keyword>
<evidence type="ECO:0000256" key="11">
    <source>
        <dbReference type="SAM" id="SignalP"/>
    </source>
</evidence>
<evidence type="ECO:0000313" key="16">
    <source>
        <dbReference type="EMBL" id="OAF68161.1"/>
    </source>
</evidence>
<evidence type="ECO:0000256" key="1">
    <source>
        <dbReference type="ARBA" id="ARBA00001913"/>
    </source>
</evidence>
<evidence type="ECO:0000313" key="17">
    <source>
        <dbReference type="Proteomes" id="UP000078046"/>
    </source>
</evidence>
<dbReference type="GO" id="GO:0051082">
    <property type="term" value="F:unfolded protein binding"/>
    <property type="evidence" value="ECO:0007669"/>
    <property type="project" value="TreeGrafter"/>
</dbReference>
<evidence type="ECO:0000256" key="8">
    <source>
        <dbReference type="ARBA" id="ARBA00023180"/>
    </source>
</evidence>
<dbReference type="PANTHER" id="PTHR11226:SF0">
    <property type="entry name" value="UDP-GLUCOSE:GLYCOPROTEIN GLUCOSYLTRANSFERASE"/>
    <property type="match status" value="1"/>
</dbReference>
<dbReference type="GO" id="GO:0018279">
    <property type="term" value="P:protein N-linked glycosylation via asparagine"/>
    <property type="evidence" value="ECO:0007669"/>
    <property type="project" value="TreeGrafter"/>
</dbReference>
<dbReference type="SUPFAM" id="SSF53448">
    <property type="entry name" value="Nucleotide-diphospho-sugar transferases"/>
    <property type="match status" value="1"/>
</dbReference>
<comment type="caution">
    <text evidence="16">The sequence shown here is derived from an EMBL/GenBank/DDBJ whole genome shotgun (WGS) entry which is preliminary data.</text>
</comment>
<dbReference type="GO" id="GO:0036503">
    <property type="term" value="P:ERAD pathway"/>
    <property type="evidence" value="ECO:0007669"/>
    <property type="project" value="TreeGrafter"/>
</dbReference>
<dbReference type="InterPro" id="IPR040497">
    <property type="entry name" value="Glyco_transf_24"/>
</dbReference>
<dbReference type="GO" id="GO:0003980">
    <property type="term" value="F:UDP-glucose:glycoprotein glucosyltransferase activity"/>
    <property type="evidence" value="ECO:0007669"/>
    <property type="project" value="InterPro"/>
</dbReference>
<evidence type="ECO:0000259" key="14">
    <source>
        <dbReference type="Pfam" id="PF18403"/>
    </source>
</evidence>
<feature type="chain" id="PRO_5008056836" evidence="11">
    <location>
        <begin position="23"/>
        <end position="1451"/>
    </location>
</feature>
<protein>
    <submittedName>
        <fullName evidence="16">UDP-glucose ceramide glucosyltransferase-like 1</fullName>
    </submittedName>
</protein>
<dbReference type="Pfam" id="PF18401">
    <property type="entry name" value="Thioredoxin_13"/>
    <property type="match status" value="1"/>
</dbReference>
<dbReference type="Pfam" id="PF18402">
    <property type="entry name" value="Thioredoxin_14"/>
    <property type="match status" value="1"/>
</dbReference>
<dbReference type="Proteomes" id="UP000078046">
    <property type="component" value="Unassembled WGS sequence"/>
</dbReference>
<gene>
    <name evidence="16" type="ORF">A3Q56_04084</name>
</gene>
<feature type="domain" description="UGGT thioredoxin-like" evidence="12">
    <location>
        <begin position="235"/>
        <end position="345"/>
    </location>
</feature>